<organism evidence="1 2">
    <name type="scientific">Pyricularia oryzae (strain 70-15 / ATCC MYA-4617 / FGSC 8958)</name>
    <name type="common">Rice blast fungus</name>
    <name type="synonym">Magnaporthe oryzae</name>
    <dbReference type="NCBI Taxonomy" id="242507"/>
    <lineage>
        <taxon>Eukaryota</taxon>
        <taxon>Fungi</taxon>
        <taxon>Dikarya</taxon>
        <taxon>Ascomycota</taxon>
        <taxon>Pezizomycotina</taxon>
        <taxon>Sordariomycetes</taxon>
        <taxon>Sordariomycetidae</taxon>
        <taxon>Magnaporthales</taxon>
        <taxon>Pyriculariaceae</taxon>
        <taxon>Pyricularia</taxon>
    </lineage>
</organism>
<dbReference type="HOGENOM" id="CLU_3069175_0_0_1"/>
<sequence length="53" mass="5790">MISSRNIRLQKKKGVEGSQGQAAALLGEQDRLVVGKVDNVVLRGLVEDWAKDL</sequence>
<accession>G4MRC3</accession>
<evidence type="ECO:0000313" key="1">
    <source>
        <dbReference type="EMBL" id="EHA58248.1"/>
    </source>
</evidence>
<reference evidence="1 2" key="1">
    <citation type="journal article" date="2005" name="Nature">
        <title>The genome sequence of the rice blast fungus Magnaporthe grisea.</title>
        <authorList>
            <person name="Dean R.A."/>
            <person name="Talbot N.J."/>
            <person name="Ebbole D.J."/>
            <person name="Farman M.L."/>
            <person name="Mitchell T.K."/>
            <person name="Orbach M.J."/>
            <person name="Thon M."/>
            <person name="Kulkarni R."/>
            <person name="Xu J.R."/>
            <person name="Pan H."/>
            <person name="Read N.D."/>
            <person name="Lee Y.H."/>
            <person name="Carbone I."/>
            <person name="Brown D."/>
            <person name="Oh Y.Y."/>
            <person name="Donofrio N."/>
            <person name="Jeong J.S."/>
            <person name="Soanes D.M."/>
            <person name="Djonovic S."/>
            <person name="Kolomiets E."/>
            <person name="Rehmeyer C."/>
            <person name="Li W."/>
            <person name="Harding M."/>
            <person name="Kim S."/>
            <person name="Lebrun M.H."/>
            <person name="Bohnert H."/>
            <person name="Coughlan S."/>
            <person name="Butler J."/>
            <person name="Calvo S."/>
            <person name="Ma L.J."/>
            <person name="Nicol R."/>
            <person name="Purcell S."/>
            <person name="Nusbaum C."/>
            <person name="Galagan J.E."/>
            <person name="Birren B.W."/>
        </authorList>
    </citation>
    <scope>NUCLEOTIDE SEQUENCE [LARGE SCALE GENOMIC DNA]</scope>
    <source>
        <strain evidence="2">70-15 / ATCC MYA-4617 / FGSC 8958</strain>
    </source>
</reference>
<dbReference type="KEGG" id="mgr:MGG_13787"/>
<evidence type="ECO:0000313" key="2">
    <source>
        <dbReference type="Proteomes" id="UP000009058"/>
    </source>
</evidence>
<name>G4MRC3_PYRO7</name>
<dbReference type="Proteomes" id="UP000009058">
    <property type="component" value="Chromosome 1"/>
</dbReference>
<dbReference type="OrthoDB" id="10416740at2759"/>
<reference key="2">
    <citation type="submission" date="2011-05" db="EMBL/GenBank/DDBJ databases">
        <title>The Genome Sequence of Magnaporthe oryzae 70-15.</title>
        <authorList>
            <consortium name="The Broad Institute Genome Sequencing Platform"/>
            <person name="Ma L.-J."/>
            <person name="Dead R."/>
            <person name="Young S.K."/>
            <person name="Zeng Q."/>
            <person name="Gargeya S."/>
            <person name="Fitzgerald M."/>
            <person name="Haas B."/>
            <person name="Abouelleil A."/>
            <person name="Alvarado L."/>
            <person name="Arachchi H.M."/>
            <person name="Berlin A."/>
            <person name="Brown A."/>
            <person name="Chapman S.B."/>
            <person name="Chen Z."/>
            <person name="Dunbar C."/>
            <person name="Freedman E."/>
            <person name="Gearin G."/>
            <person name="Gellesch M."/>
            <person name="Goldberg J."/>
            <person name="Griggs A."/>
            <person name="Gujja S."/>
            <person name="Heiman D."/>
            <person name="Howarth C."/>
            <person name="Larson L."/>
            <person name="Lui A."/>
            <person name="MacDonald P.J.P."/>
            <person name="Mehta T."/>
            <person name="Montmayeur A."/>
            <person name="Murphy C."/>
            <person name="Neiman D."/>
            <person name="Pearson M."/>
            <person name="Priest M."/>
            <person name="Roberts A."/>
            <person name="Saif S."/>
            <person name="Shea T."/>
            <person name="Shenoy N."/>
            <person name="Sisk P."/>
            <person name="Stolte C."/>
            <person name="Sykes S."/>
            <person name="Yandava C."/>
            <person name="Wortman J."/>
            <person name="Nusbaum C."/>
            <person name="Birren B."/>
        </authorList>
    </citation>
    <scope>NUCLEOTIDE SEQUENCE</scope>
    <source>
        <strain>70-15</strain>
    </source>
</reference>
<keyword evidence="2" id="KW-1185">Reference proteome</keyword>
<protein>
    <submittedName>
        <fullName evidence="1">Uncharacterized protein</fullName>
    </submittedName>
</protein>
<dbReference type="InParanoid" id="G4MRC3"/>
<dbReference type="GeneID" id="5049006"/>
<dbReference type="EMBL" id="CM001231">
    <property type="protein sequence ID" value="EHA58248.1"/>
    <property type="molecule type" value="Genomic_DNA"/>
</dbReference>
<dbReference type="AlphaFoldDB" id="G4MRC3"/>
<gene>
    <name evidence="1" type="ORF">MGG_13787</name>
</gene>
<dbReference type="RefSeq" id="XP_003710860.1">
    <property type="nucleotide sequence ID" value="XM_003710812.1"/>
</dbReference>
<proteinExistence type="predicted"/>
<dbReference type="VEuPathDB" id="FungiDB:MGG_13787"/>